<keyword evidence="2" id="KW-1185">Reference proteome</keyword>
<gene>
    <name evidence="1" type="ORF">QBC40DRAFT_258894</name>
</gene>
<protein>
    <submittedName>
        <fullName evidence="1">Uncharacterized protein</fullName>
    </submittedName>
</protein>
<reference evidence="1" key="2">
    <citation type="submission" date="2023-05" db="EMBL/GenBank/DDBJ databases">
        <authorList>
            <consortium name="Lawrence Berkeley National Laboratory"/>
            <person name="Steindorff A."/>
            <person name="Hensen N."/>
            <person name="Bonometti L."/>
            <person name="Westerberg I."/>
            <person name="Brannstrom I.O."/>
            <person name="Guillou S."/>
            <person name="Cros-Aarteil S."/>
            <person name="Calhoun S."/>
            <person name="Haridas S."/>
            <person name="Kuo A."/>
            <person name="Mondo S."/>
            <person name="Pangilinan J."/>
            <person name="Riley R."/>
            <person name="Labutti K."/>
            <person name="Andreopoulos B."/>
            <person name="Lipzen A."/>
            <person name="Chen C."/>
            <person name="Yanf M."/>
            <person name="Daum C."/>
            <person name="Ng V."/>
            <person name="Clum A."/>
            <person name="Ohm R."/>
            <person name="Martin F."/>
            <person name="Silar P."/>
            <person name="Natvig D."/>
            <person name="Lalanne C."/>
            <person name="Gautier V."/>
            <person name="Ament-Velasquez S.L."/>
            <person name="Kruys A."/>
            <person name="Hutchinson M.I."/>
            <person name="Powell A.J."/>
            <person name="Barry K."/>
            <person name="Miller A.N."/>
            <person name="Grigoriev I.V."/>
            <person name="Debuchy R."/>
            <person name="Gladieux P."/>
            <person name="Thoren M.H."/>
            <person name="Johannesson H."/>
        </authorList>
    </citation>
    <scope>NUCLEOTIDE SEQUENCE</scope>
    <source>
        <strain evidence="1">CBS 315.58</strain>
    </source>
</reference>
<comment type="caution">
    <text evidence="1">The sequence shown here is derived from an EMBL/GenBank/DDBJ whole genome shotgun (WGS) entry which is preliminary data.</text>
</comment>
<dbReference type="EMBL" id="MU864010">
    <property type="protein sequence ID" value="KAK4195535.1"/>
    <property type="molecule type" value="Genomic_DNA"/>
</dbReference>
<accession>A0AAN7AS22</accession>
<dbReference type="Proteomes" id="UP001303160">
    <property type="component" value="Unassembled WGS sequence"/>
</dbReference>
<evidence type="ECO:0000313" key="2">
    <source>
        <dbReference type="Proteomes" id="UP001303160"/>
    </source>
</evidence>
<organism evidence="1 2">
    <name type="scientific">Triangularia verruculosa</name>
    <dbReference type="NCBI Taxonomy" id="2587418"/>
    <lineage>
        <taxon>Eukaryota</taxon>
        <taxon>Fungi</taxon>
        <taxon>Dikarya</taxon>
        <taxon>Ascomycota</taxon>
        <taxon>Pezizomycotina</taxon>
        <taxon>Sordariomycetes</taxon>
        <taxon>Sordariomycetidae</taxon>
        <taxon>Sordariales</taxon>
        <taxon>Podosporaceae</taxon>
        <taxon>Triangularia</taxon>
    </lineage>
</organism>
<evidence type="ECO:0000313" key="1">
    <source>
        <dbReference type="EMBL" id="KAK4195535.1"/>
    </source>
</evidence>
<name>A0AAN7AS22_9PEZI</name>
<sequence>MDPTLNQELLELLSACKALSPVCSDGDNWNKADWWKNATIPMNTNALESMARLFLANQPDGTAAQFNKKFIEGAKLAFDSFYYIFFQREPKDVAYSDLCYEIWSEFARPYYKKGDSKTILQELKKAELSISRQERQARDKDSPVCEEYKLYYEHRKEFEKLHYERCRQSLRMVIPPGMRVVKMSTLPKGARKDGCEVVEVLVEPDVEKSPSMPMTRSRKRLKM</sequence>
<dbReference type="AlphaFoldDB" id="A0AAN7AS22"/>
<reference evidence="1" key="1">
    <citation type="journal article" date="2023" name="Mol. Phylogenet. Evol.">
        <title>Genome-scale phylogeny and comparative genomics of the fungal order Sordariales.</title>
        <authorList>
            <person name="Hensen N."/>
            <person name="Bonometti L."/>
            <person name="Westerberg I."/>
            <person name="Brannstrom I.O."/>
            <person name="Guillou S."/>
            <person name="Cros-Aarteil S."/>
            <person name="Calhoun S."/>
            <person name="Haridas S."/>
            <person name="Kuo A."/>
            <person name="Mondo S."/>
            <person name="Pangilinan J."/>
            <person name="Riley R."/>
            <person name="LaButti K."/>
            <person name="Andreopoulos B."/>
            <person name="Lipzen A."/>
            <person name="Chen C."/>
            <person name="Yan M."/>
            <person name="Daum C."/>
            <person name="Ng V."/>
            <person name="Clum A."/>
            <person name="Steindorff A."/>
            <person name="Ohm R.A."/>
            <person name="Martin F."/>
            <person name="Silar P."/>
            <person name="Natvig D.O."/>
            <person name="Lalanne C."/>
            <person name="Gautier V."/>
            <person name="Ament-Velasquez S.L."/>
            <person name="Kruys A."/>
            <person name="Hutchinson M.I."/>
            <person name="Powell A.J."/>
            <person name="Barry K."/>
            <person name="Miller A.N."/>
            <person name="Grigoriev I.V."/>
            <person name="Debuchy R."/>
            <person name="Gladieux P."/>
            <person name="Hiltunen Thoren M."/>
            <person name="Johannesson H."/>
        </authorList>
    </citation>
    <scope>NUCLEOTIDE SEQUENCE</scope>
    <source>
        <strain evidence="1">CBS 315.58</strain>
    </source>
</reference>
<proteinExistence type="predicted"/>